<organism evidence="2 3">
    <name type="scientific">Oceanobacillus luteolus</name>
    <dbReference type="NCBI Taxonomy" id="1274358"/>
    <lineage>
        <taxon>Bacteria</taxon>
        <taxon>Bacillati</taxon>
        <taxon>Bacillota</taxon>
        <taxon>Bacilli</taxon>
        <taxon>Bacillales</taxon>
        <taxon>Bacillaceae</taxon>
        <taxon>Oceanobacillus</taxon>
    </lineage>
</organism>
<dbReference type="RefSeq" id="WP_251513163.1">
    <property type="nucleotide sequence ID" value="NZ_JAMBON010000009.1"/>
</dbReference>
<name>A0ABW4HPN7_9BACI</name>
<reference evidence="3" key="1">
    <citation type="journal article" date="2019" name="Int. J. Syst. Evol. Microbiol.">
        <title>The Global Catalogue of Microorganisms (GCM) 10K type strain sequencing project: providing services to taxonomists for standard genome sequencing and annotation.</title>
        <authorList>
            <consortium name="The Broad Institute Genomics Platform"/>
            <consortium name="The Broad Institute Genome Sequencing Center for Infectious Disease"/>
            <person name="Wu L."/>
            <person name="Ma J."/>
        </authorList>
    </citation>
    <scope>NUCLEOTIDE SEQUENCE [LARGE SCALE GENOMIC DNA]</scope>
    <source>
        <strain evidence="3">CGMCC 1.12376</strain>
    </source>
</reference>
<dbReference type="InterPro" id="IPR007401">
    <property type="entry name" value="DUF454"/>
</dbReference>
<evidence type="ECO:0000256" key="1">
    <source>
        <dbReference type="SAM" id="Phobius"/>
    </source>
</evidence>
<dbReference type="Proteomes" id="UP001597221">
    <property type="component" value="Unassembled WGS sequence"/>
</dbReference>
<dbReference type="Pfam" id="PF04304">
    <property type="entry name" value="DUF454"/>
    <property type="match status" value="1"/>
</dbReference>
<sequence>MNRLVYMTSAHLYGKIDMNFYRNKVIAISNIRRAIYIMLGLISFGVGVAGTILPVLPGGPFFLFASYCFAKSSPRLERWFKTTSFYKQYVDRYFIKKYMTRWEKIRINIIADFFIILSVILVDILIVRIIMIVLALIKHWYFITQIKTIKPEEIELVTTK</sequence>
<evidence type="ECO:0000313" key="3">
    <source>
        <dbReference type="Proteomes" id="UP001597221"/>
    </source>
</evidence>
<dbReference type="PANTHER" id="PTHR35813">
    <property type="entry name" value="INNER MEMBRANE PROTEIN YBAN"/>
    <property type="match status" value="1"/>
</dbReference>
<keyword evidence="1" id="KW-0472">Membrane</keyword>
<gene>
    <name evidence="2" type="ORF">ACFSBH_06500</name>
</gene>
<protein>
    <submittedName>
        <fullName evidence="2">YbaN family protein</fullName>
    </submittedName>
</protein>
<comment type="caution">
    <text evidence="2">The sequence shown here is derived from an EMBL/GenBank/DDBJ whole genome shotgun (WGS) entry which is preliminary data.</text>
</comment>
<keyword evidence="1" id="KW-0812">Transmembrane</keyword>
<accession>A0ABW4HPN7</accession>
<feature type="transmembrane region" description="Helical" evidence="1">
    <location>
        <begin position="109"/>
        <end position="137"/>
    </location>
</feature>
<dbReference type="PANTHER" id="PTHR35813:SF1">
    <property type="entry name" value="INNER MEMBRANE PROTEIN YBAN"/>
    <property type="match status" value="1"/>
</dbReference>
<keyword evidence="1" id="KW-1133">Transmembrane helix</keyword>
<proteinExistence type="predicted"/>
<evidence type="ECO:0000313" key="2">
    <source>
        <dbReference type="EMBL" id="MFD1607296.1"/>
    </source>
</evidence>
<dbReference type="EMBL" id="JBHUDE010000034">
    <property type="protein sequence ID" value="MFD1607296.1"/>
    <property type="molecule type" value="Genomic_DNA"/>
</dbReference>
<feature type="transmembrane region" description="Helical" evidence="1">
    <location>
        <begin position="34"/>
        <end position="56"/>
    </location>
</feature>
<keyword evidence="3" id="KW-1185">Reference proteome</keyword>